<keyword evidence="5 6" id="KW-0472">Membrane</keyword>
<evidence type="ECO:0000313" key="7">
    <source>
        <dbReference type="EMBL" id="KAL1509186.1"/>
    </source>
</evidence>
<name>A0ABD1F4E2_HYPHA</name>
<protein>
    <submittedName>
        <fullName evidence="7">Uncharacterized protein</fullName>
    </submittedName>
</protein>
<dbReference type="InterPro" id="IPR013604">
    <property type="entry name" value="7TM_chemorcpt"/>
</dbReference>
<dbReference type="GO" id="GO:0005886">
    <property type="term" value="C:plasma membrane"/>
    <property type="evidence" value="ECO:0007669"/>
    <property type="project" value="UniProtKB-SubCell"/>
</dbReference>
<comment type="caution">
    <text evidence="7">The sequence shown here is derived from an EMBL/GenBank/DDBJ whole genome shotgun (WGS) entry which is preliminary data.</text>
</comment>
<evidence type="ECO:0000313" key="8">
    <source>
        <dbReference type="Proteomes" id="UP001566132"/>
    </source>
</evidence>
<keyword evidence="8" id="KW-1185">Reference proteome</keyword>
<evidence type="ECO:0000256" key="1">
    <source>
        <dbReference type="ARBA" id="ARBA00004651"/>
    </source>
</evidence>
<evidence type="ECO:0000256" key="2">
    <source>
        <dbReference type="ARBA" id="ARBA00022475"/>
    </source>
</evidence>
<sequence length="75" mass="8505">MIGAEVDKLMVNCYAVQENFHYYSREHKELQSFALILGSGVLQFTAANFMEIKRSTILSITAAATTYFVALVQFY</sequence>
<evidence type="ECO:0000256" key="6">
    <source>
        <dbReference type="SAM" id="Phobius"/>
    </source>
</evidence>
<proteinExistence type="predicted"/>
<dbReference type="EMBL" id="JBDJPC010000003">
    <property type="protein sequence ID" value="KAL1509186.1"/>
    <property type="molecule type" value="Genomic_DNA"/>
</dbReference>
<accession>A0ABD1F4E2</accession>
<dbReference type="Pfam" id="PF08395">
    <property type="entry name" value="7tm_7"/>
    <property type="match status" value="1"/>
</dbReference>
<dbReference type="AlphaFoldDB" id="A0ABD1F4E2"/>
<reference evidence="7 8" key="1">
    <citation type="submission" date="2024-05" db="EMBL/GenBank/DDBJ databases">
        <title>Genetic variation in Jamaican populations of the coffee berry borer (Hypothenemus hampei).</title>
        <authorList>
            <person name="Errbii M."/>
            <person name="Myrie A."/>
        </authorList>
    </citation>
    <scope>NUCLEOTIDE SEQUENCE [LARGE SCALE GENOMIC DNA]</scope>
    <source>
        <strain evidence="7">JA-Hopewell-2020-01-JO</strain>
        <tissue evidence="7">Whole body</tissue>
    </source>
</reference>
<keyword evidence="2" id="KW-1003">Cell membrane</keyword>
<keyword evidence="4 6" id="KW-1133">Transmembrane helix</keyword>
<feature type="transmembrane region" description="Helical" evidence="6">
    <location>
        <begin position="56"/>
        <end position="74"/>
    </location>
</feature>
<evidence type="ECO:0000256" key="5">
    <source>
        <dbReference type="ARBA" id="ARBA00023136"/>
    </source>
</evidence>
<organism evidence="7 8">
    <name type="scientific">Hypothenemus hampei</name>
    <name type="common">Coffee berry borer</name>
    <dbReference type="NCBI Taxonomy" id="57062"/>
    <lineage>
        <taxon>Eukaryota</taxon>
        <taxon>Metazoa</taxon>
        <taxon>Ecdysozoa</taxon>
        <taxon>Arthropoda</taxon>
        <taxon>Hexapoda</taxon>
        <taxon>Insecta</taxon>
        <taxon>Pterygota</taxon>
        <taxon>Neoptera</taxon>
        <taxon>Endopterygota</taxon>
        <taxon>Coleoptera</taxon>
        <taxon>Polyphaga</taxon>
        <taxon>Cucujiformia</taxon>
        <taxon>Curculionidae</taxon>
        <taxon>Scolytinae</taxon>
        <taxon>Hypothenemus</taxon>
    </lineage>
</organism>
<gene>
    <name evidence="7" type="ORF">ABEB36_003962</name>
</gene>
<comment type="subcellular location">
    <subcellularLocation>
        <location evidence="1">Cell membrane</location>
        <topology evidence="1">Multi-pass membrane protein</topology>
    </subcellularLocation>
</comment>
<evidence type="ECO:0000256" key="4">
    <source>
        <dbReference type="ARBA" id="ARBA00022989"/>
    </source>
</evidence>
<keyword evidence="3 6" id="KW-0812">Transmembrane</keyword>
<evidence type="ECO:0000256" key="3">
    <source>
        <dbReference type="ARBA" id="ARBA00022692"/>
    </source>
</evidence>
<dbReference type="Proteomes" id="UP001566132">
    <property type="component" value="Unassembled WGS sequence"/>
</dbReference>